<reference evidence="4" key="1">
    <citation type="submission" date="2022-11" db="UniProtKB">
        <authorList>
            <consortium name="WormBaseParasite"/>
        </authorList>
    </citation>
    <scope>IDENTIFICATION</scope>
</reference>
<dbReference type="WBParaSite" id="jg6319.2">
    <property type="protein sequence ID" value="jg6319.2"/>
    <property type="gene ID" value="jg6319"/>
</dbReference>
<evidence type="ECO:0000313" key="3">
    <source>
        <dbReference type="Proteomes" id="UP000887574"/>
    </source>
</evidence>
<keyword evidence="3" id="KW-1185">Reference proteome</keyword>
<proteinExistence type="predicted"/>
<evidence type="ECO:0000256" key="1">
    <source>
        <dbReference type="PROSITE-ProRule" id="PRU00176"/>
    </source>
</evidence>
<dbReference type="GO" id="GO:0003723">
    <property type="term" value="F:RNA binding"/>
    <property type="evidence" value="ECO:0007669"/>
    <property type="project" value="UniProtKB-UniRule"/>
</dbReference>
<accession>A0A915EKG6</accession>
<dbReference type="InterPro" id="IPR035979">
    <property type="entry name" value="RBD_domain_sf"/>
</dbReference>
<organism evidence="3 4">
    <name type="scientific">Ditylenchus dipsaci</name>
    <dbReference type="NCBI Taxonomy" id="166011"/>
    <lineage>
        <taxon>Eukaryota</taxon>
        <taxon>Metazoa</taxon>
        <taxon>Ecdysozoa</taxon>
        <taxon>Nematoda</taxon>
        <taxon>Chromadorea</taxon>
        <taxon>Rhabditida</taxon>
        <taxon>Tylenchina</taxon>
        <taxon>Tylenchomorpha</taxon>
        <taxon>Sphaerularioidea</taxon>
        <taxon>Anguinidae</taxon>
        <taxon>Anguininae</taxon>
        <taxon>Ditylenchus</taxon>
    </lineage>
</organism>
<protein>
    <submittedName>
        <fullName evidence="4">RRM domain-containing protein</fullName>
    </submittedName>
</protein>
<dbReference type="AlphaFoldDB" id="A0A915EKG6"/>
<dbReference type="InterPro" id="IPR000504">
    <property type="entry name" value="RRM_dom"/>
</dbReference>
<dbReference type="InterPro" id="IPR012677">
    <property type="entry name" value="Nucleotide-bd_a/b_plait_sf"/>
</dbReference>
<evidence type="ECO:0000259" key="2">
    <source>
        <dbReference type="PROSITE" id="PS50102"/>
    </source>
</evidence>
<name>A0A915EKG6_9BILA</name>
<keyword evidence="1" id="KW-0694">RNA-binding</keyword>
<evidence type="ECO:0000313" key="4">
    <source>
        <dbReference type="WBParaSite" id="jg6319.2"/>
    </source>
</evidence>
<dbReference type="PROSITE" id="PS50102">
    <property type="entry name" value="RRM"/>
    <property type="match status" value="1"/>
</dbReference>
<sequence length="273" mass="31710">MDKKLLHNKEIRVSWATEYVMQRRKQIPTVGQFTFFVGDLSPDVDSKGLYEVFAELGDITDVKVIRDPLTTNPKAMVLSHLRIESRLRCYRENEWAAVLETNGNSTNVTMEEIFKQTGPDNTSVYVGNMPNSCSGEIIRVIFVWCSSSSAKFNKVRHFKHLGYPSSPIPPSKQHLEQFWNEWTRVYGQTIKCSWGKGDMGEGAKVRSSQNLVDLPACYASNPLTGQYCQNNPLYQQQWQSHWEQKRLRRWDITHLFVWIFEAVFLKLVYFTKL</sequence>
<dbReference type="SUPFAM" id="SSF54928">
    <property type="entry name" value="RNA-binding domain, RBD"/>
    <property type="match status" value="1"/>
</dbReference>
<dbReference type="Gene3D" id="3.30.70.330">
    <property type="match status" value="2"/>
</dbReference>
<feature type="domain" description="RRM" evidence="2">
    <location>
        <begin position="33"/>
        <end position="78"/>
    </location>
</feature>
<dbReference type="Proteomes" id="UP000887574">
    <property type="component" value="Unplaced"/>
</dbReference>
<dbReference type="Pfam" id="PF00076">
    <property type="entry name" value="RRM_1"/>
    <property type="match status" value="1"/>
</dbReference>